<evidence type="ECO:0000256" key="5">
    <source>
        <dbReference type="ARBA" id="ARBA00022695"/>
    </source>
</evidence>
<dbReference type="EC" id="2.7.7.24" evidence="3 9"/>
<name>A0A2H3NZV6_9BACT</name>
<dbReference type="OrthoDB" id="9803871at2"/>
<keyword evidence="12" id="KW-1185">Reference proteome</keyword>
<comment type="caution">
    <text evidence="11">The sequence shown here is derived from an EMBL/GenBank/DDBJ whole genome shotgun (WGS) entry which is preliminary data.</text>
</comment>
<comment type="cofactor">
    <cofactor evidence="1">
        <name>Mg(2+)</name>
        <dbReference type="ChEBI" id="CHEBI:18420"/>
    </cofactor>
</comment>
<protein>
    <recommendedName>
        <fullName evidence="3 9">Glucose-1-phosphate thymidylyltransferase</fullName>
        <ecNumber evidence="3 9">2.7.7.24</ecNumber>
    </recommendedName>
</protein>
<dbReference type="InterPro" id="IPR005835">
    <property type="entry name" value="NTP_transferase_dom"/>
</dbReference>
<keyword evidence="7 9" id="KW-0460">Magnesium</keyword>
<keyword evidence="4 9" id="KW-0808">Transferase</keyword>
<sequence length="292" mass="31972">MRGIVLAGGRGTRLYPATEALSKQLLPVYDKPMIYYPLSVLMLAGIRDILVITTPHDRPRFEALLGDGAPWGLDLSYATQDAPRGIADAFRIGADFIGDAPVMLILGDNLFYGDGLRQRLQHAASTVQGGTIFGYPVRDPERYGVVDFDADGTVTDIIEKPDVPPSNIAVTGLYLYTADVVEIAAGLAPSDRGELEITDVNRAYLERGTLTVERLGRGMAWLDTGTPDALWEATNYIATIERRQGLKVACLEEIAYRNDWIDAEAVADRAETCGNSPYGTYLRRLLEDEATK</sequence>
<evidence type="ECO:0000313" key="12">
    <source>
        <dbReference type="Proteomes" id="UP000221024"/>
    </source>
</evidence>
<feature type="domain" description="Nucleotidyl transferase" evidence="10">
    <location>
        <begin position="3"/>
        <end position="238"/>
    </location>
</feature>
<comment type="similarity">
    <text evidence="2 9">Belongs to the glucose-1-phosphate thymidylyltransferase family.</text>
</comment>
<evidence type="ECO:0000256" key="7">
    <source>
        <dbReference type="ARBA" id="ARBA00022842"/>
    </source>
</evidence>
<evidence type="ECO:0000256" key="4">
    <source>
        <dbReference type="ARBA" id="ARBA00022679"/>
    </source>
</evidence>
<comment type="function">
    <text evidence="9">Catalyzes the formation of dTDP-glucose, from dTTP and glucose 1-phosphate, as well as its pyrophosphorolysis.</text>
</comment>
<dbReference type="Proteomes" id="UP000221024">
    <property type="component" value="Unassembled WGS sequence"/>
</dbReference>
<comment type="catalytic activity">
    <reaction evidence="8 9">
        <text>dTTP + alpha-D-glucose 1-phosphate + H(+) = dTDP-alpha-D-glucose + diphosphate</text>
        <dbReference type="Rhea" id="RHEA:15225"/>
        <dbReference type="ChEBI" id="CHEBI:15378"/>
        <dbReference type="ChEBI" id="CHEBI:33019"/>
        <dbReference type="ChEBI" id="CHEBI:37568"/>
        <dbReference type="ChEBI" id="CHEBI:57477"/>
        <dbReference type="ChEBI" id="CHEBI:58601"/>
        <dbReference type="EC" id="2.7.7.24"/>
    </reaction>
</comment>
<dbReference type="NCBIfam" id="TIGR01207">
    <property type="entry name" value="rmlA"/>
    <property type="match status" value="1"/>
</dbReference>
<dbReference type="GO" id="GO:0046872">
    <property type="term" value="F:metal ion binding"/>
    <property type="evidence" value="ECO:0007669"/>
    <property type="project" value="UniProtKB-KW"/>
</dbReference>
<proteinExistence type="inferred from homology"/>
<dbReference type="PANTHER" id="PTHR43532">
    <property type="entry name" value="GLUCOSE-1-PHOSPHATE THYMIDYLYLTRANSFERASE"/>
    <property type="match status" value="1"/>
</dbReference>
<dbReference type="FunFam" id="3.90.550.10:FF:000023">
    <property type="entry name" value="Glucose-1-phosphate thymidylyltransferase"/>
    <property type="match status" value="1"/>
</dbReference>
<dbReference type="Gene3D" id="3.90.550.10">
    <property type="entry name" value="Spore Coat Polysaccharide Biosynthesis Protein SpsA, Chain A"/>
    <property type="match status" value="1"/>
</dbReference>
<dbReference type="SUPFAM" id="SSF53448">
    <property type="entry name" value="Nucleotide-diphospho-sugar transferases"/>
    <property type="match status" value="1"/>
</dbReference>
<organism evidence="11 12">
    <name type="scientific">Longimonas halophila</name>
    <dbReference type="NCBI Taxonomy" id="1469170"/>
    <lineage>
        <taxon>Bacteria</taxon>
        <taxon>Pseudomonadati</taxon>
        <taxon>Rhodothermota</taxon>
        <taxon>Rhodothermia</taxon>
        <taxon>Rhodothermales</taxon>
        <taxon>Salisaetaceae</taxon>
        <taxon>Longimonas</taxon>
    </lineage>
</organism>
<keyword evidence="6 9" id="KW-0479">Metal-binding</keyword>
<dbReference type="CDD" id="cd02538">
    <property type="entry name" value="G1P_TT_short"/>
    <property type="match status" value="1"/>
</dbReference>
<reference evidence="11 12" key="1">
    <citation type="submission" date="2017-10" db="EMBL/GenBank/DDBJ databases">
        <title>Draft genome of Longimonas halophila.</title>
        <authorList>
            <person name="Goh K.M."/>
            <person name="Shamsir M.S."/>
            <person name="Lim S.W."/>
        </authorList>
    </citation>
    <scope>NUCLEOTIDE SEQUENCE [LARGE SCALE GENOMIC DNA]</scope>
    <source>
        <strain evidence="11 12">KCTC 42399</strain>
    </source>
</reference>
<evidence type="ECO:0000259" key="10">
    <source>
        <dbReference type="Pfam" id="PF00483"/>
    </source>
</evidence>
<dbReference type="AlphaFoldDB" id="A0A2H3NZV6"/>
<dbReference type="Pfam" id="PF00483">
    <property type="entry name" value="NTP_transferase"/>
    <property type="match status" value="1"/>
</dbReference>
<keyword evidence="5 9" id="KW-0548">Nucleotidyltransferase</keyword>
<evidence type="ECO:0000256" key="1">
    <source>
        <dbReference type="ARBA" id="ARBA00001946"/>
    </source>
</evidence>
<evidence type="ECO:0000256" key="9">
    <source>
        <dbReference type="RuleBase" id="RU003706"/>
    </source>
</evidence>
<dbReference type="GO" id="GO:0008879">
    <property type="term" value="F:glucose-1-phosphate thymidylyltransferase activity"/>
    <property type="evidence" value="ECO:0007669"/>
    <property type="project" value="UniProtKB-EC"/>
</dbReference>
<gene>
    <name evidence="11" type="primary">rfbA</name>
    <name evidence="11" type="ORF">CRI93_09710</name>
</gene>
<dbReference type="InterPro" id="IPR005907">
    <property type="entry name" value="G1P_thy_trans_s"/>
</dbReference>
<dbReference type="EMBL" id="PDEP01000008">
    <property type="protein sequence ID" value="PEN06546.1"/>
    <property type="molecule type" value="Genomic_DNA"/>
</dbReference>
<dbReference type="InterPro" id="IPR029044">
    <property type="entry name" value="Nucleotide-diphossugar_trans"/>
</dbReference>
<evidence type="ECO:0000256" key="2">
    <source>
        <dbReference type="ARBA" id="ARBA00010480"/>
    </source>
</evidence>
<evidence type="ECO:0000256" key="6">
    <source>
        <dbReference type="ARBA" id="ARBA00022723"/>
    </source>
</evidence>
<evidence type="ECO:0000313" key="11">
    <source>
        <dbReference type="EMBL" id="PEN06546.1"/>
    </source>
</evidence>
<accession>A0A2H3NZV6</accession>
<evidence type="ECO:0000256" key="8">
    <source>
        <dbReference type="ARBA" id="ARBA00049336"/>
    </source>
</evidence>
<dbReference type="PANTHER" id="PTHR43532:SF1">
    <property type="entry name" value="GLUCOSE-1-PHOSPHATE THYMIDYLYLTRANSFERASE 1"/>
    <property type="match status" value="1"/>
</dbReference>
<dbReference type="RefSeq" id="WP_098062439.1">
    <property type="nucleotide sequence ID" value="NZ_PDEP01000008.1"/>
</dbReference>
<evidence type="ECO:0000256" key="3">
    <source>
        <dbReference type="ARBA" id="ARBA00012461"/>
    </source>
</evidence>